<proteinExistence type="predicted"/>
<sequence length="484" mass="55131">MSTHKLPSMASNNTSPSNSLSEDEHEHESEEVSSWSSSTTTITNNNKDYVPLCRAIQMGDWEKAQEFFNKDKDALTDKLNADDYTALHVAIGNSKNIEFVENLLELINPESLPRLMNDEKETVLHRAALLDNTSAAKKLVEKNPHLLFIADDKEHLPIEYAIFNSHKATSLYLLQVCKQHIGLSQQDGYHNPFEGEFGVSVLGNAIISGLLDIAYDLLKDYPELATTNTTRNLPPLWSIAKKCDAYPSAKQYNFYQRFVYSHLPTKNYAFDDAYPVRDIENQEAYRTNLVTMCTQSYIYPAIEWIYAKFWEVTLLHVADKDKNNLLHLVAHLAPTVKLEMVTGAALQVRRYKCKGSYSGFREREKKNNRQETPIMVFRKEHKDLRQKGEEWIKKTTDSYTITAVLIITIVFAAAITVPGGNNGQTGKAIFRTSASFIIFVVSDAISFYLCLLISSLQHMVLEYLVNEDVPLFCLQQIHFVSQYK</sequence>
<dbReference type="EMBL" id="CM042045">
    <property type="protein sequence ID" value="KAI3683022.1"/>
    <property type="molecule type" value="Genomic_DNA"/>
</dbReference>
<evidence type="ECO:0000313" key="2">
    <source>
        <dbReference type="Proteomes" id="UP001056120"/>
    </source>
</evidence>
<protein>
    <submittedName>
        <fullName evidence="1">Uncharacterized protein</fullName>
    </submittedName>
</protein>
<keyword evidence="2" id="KW-1185">Reference proteome</keyword>
<accession>A0ACB8YC41</accession>
<name>A0ACB8YC41_9ASTR</name>
<evidence type="ECO:0000313" key="1">
    <source>
        <dbReference type="EMBL" id="KAI3683022.1"/>
    </source>
</evidence>
<comment type="caution">
    <text evidence="1">The sequence shown here is derived from an EMBL/GenBank/DDBJ whole genome shotgun (WGS) entry which is preliminary data.</text>
</comment>
<gene>
    <name evidence="1" type="ORF">L1987_83482</name>
</gene>
<organism evidence="1 2">
    <name type="scientific">Smallanthus sonchifolius</name>
    <dbReference type="NCBI Taxonomy" id="185202"/>
    <lineage>
        <taxon>Eukaryota</taxon>
        <taxon>Viridiplantae</taxon>
        <taxon>Streptophyta</taxon>
        <taxon>Embryophyta</taxon>
        <taxon>Tracheophyta</taxon>
        <taxon>Spermatophyta</taxon>
        <taxon>Magnoliopsida</taxon>
        <taxon>eudicotyledons</taxon>
        <taxon>Gunneridae</taxon>
        <taxon>Pentapetalae</taxon>
        <taxon>asterids</taxon>
        <taxon>campanulids</taxon>
        <taxon>Asterales</taxon>
        <taxon>Asteraceae</taxon>
        <taxon>Asteroideae</taxon>
        <taxon>Heliantheae alliance</taxon>
        <taxon>Millerieae</taxon>
        <taxon>Smallanthus</taxon>
    </lineage>
</organism>
<dbReference type="Proteomes" id="UP001056120">
    <property type="component" value="Linkage Group LG28"/>
</dbReference>
<reference evidence="1 2" key="2">
    <citation type="journal article" date="2022" name="Mol. Ecol. Resour.">
        <title>The genomes of chicory, endive, great burdock and yacon provide insights into Asteraceae paleo-polyploidization history and plant inulin production.</title>
        <authorList>
            <person name="Fan W."/>
            <person name="Wang S."/>
            <person name="Wang H."/>
            <person name="Wang A."/>
            <person name="Jiang F."/>
            <person name="Liu H."/>
            <person name="Zhao H."/>
            <person name="Xu D."/>
            <person name="Zhang Y."/>
        </authorList>
    </citation>
    <scope>NUCLEOTIDE SEQUENCE [LARGE SCALE GENOMIC DNA]</scope>
    <source>
        <strain evidence="2">cv. Yunnan</strain>
        <tissue evidence="1">Leaves</tissue>
    </source>
</reference>
<reference evidence="2" key="1">
    <citation type="journal article" date="2022" name="Mol. Ecol. Resour.">
        <title>The genomes of chicory, endive, great burdock and yacon provide insights into Asteraceae palaeo-polyploidization history and plant inulin production.</title>
        <authorList>
            <person name="Fan W."/>
            <person name="Wang S."/>
            <person name="Wang H."/>
            <person name="Wang A."/>
            <person name="Jiang F."/>
            <person name="Liu H."/>
            <person name="Zhao H."/>
            <person name="Xu D."/>
            <person name="Zhang Y."/>
        </authorList>
    </citation>
    <scope>NUCLEOTIDE SEQUENCE [LARGE SCALE GENOMIC DNA]</scope>
    <source>
        <strain evidence="2">cv. Yunnan</strain>
    </source>
</reference>